<keyword evidence="3" id="KW-1185">Reference proteome</keyword>
<accession>A0A2V1P647</accession>
<protein>
    <submittedName>
        <fullName evidence="2">Uncharacterized protein</fullName>
    </submittedName>
</protein>
<evidence type="ECO:0000313" key="3">
    <source>
        <dbReference type="Proteomes" id="UP000245293"/>
    </source>
</evidence>
<keyword evidence="1" id="KW-1133">Transmembrane helix</keyword>
<organism evidence="2 3">
    <name type="scientific">Salibaculum griseiflavum</name>
    <dbReference type="NCBI Taxonomy" id="1914409"/>
    <lineage>
        <taxon>Bacteria</taxon>
        <taxon>Pseudomonadati</taxon>
        <taxon>Pseudomonadota</taxon>
        <taxon>Alphaproteobacteria</taxon>
        <taxon>Rhodobacterales</taxon>
        <taxon>Roseobacteraceae</taxon>
        <taxon>Salibaculum</taxon>
    </lineage>
</organism>
<gene>
    <name evidence="2" type="ORF">DFK10_07735</name>
</gene>
<feature type="transmembrane region" description="Helical" evidence="1">
    <location>
        <begin position="81"/>
        <end position="105"/>
    </location>
</feature>
<keyword evidence="1" id="KW-0472">Membrane</keyword>
<keyword evidence="1" id="KW-0812">Transmembrane</keyword>
<sequence length="116" mass="12291">MTGRSTWARRSICCGADALGRTLRLLGLATLLVGLVPVVLPLSASTLASVLEGCSVNEAGSTGCILFGRSINGPMAASYRLLWAIPPGLLLALIGFFLLLAGWGIRRTETRRAKHR</sequence>
<reference evidence="3" key="1">
    <citation type="submission" date="2018-05" db="EMBL/GenBank/DDBJ databases">
        <authorList>
            <person name="Du Z."/>
            <person name="Wang X."/>
        </authorList>
    </citation>
    <scope>NUCLEOTIDE SEQUENCE [LARGE SCALE GENOMIC DNA]</scope>
    <source>
        <strain evidence="3">WDS4C29</strain>
    </source>
</reference>
<feature type="transmembrane region" description="Helical" evidence="1">
    <location>
        <begin position="25"/>
        <end position="44"/>
    </location>
</feature>
<comment type="caution">
    <text evidence="2">The sequence shown here is derived from an EMBL/GenBank/DDBJ whole genome shotgun (WGS) entry which is preliminary data.</text>
</comment>
<name>A0A2V1P647_9RHOB</name>
<dbReference type="Proteomes" id="UP000245293">
    <property type="component" value="Unassembled WGS sequence"/>
</dbReference>
<proteinExistence type="predicted"/>
<dbReference type="EMBL" id="QETF01000006">
    <property type="protein sequence ID" value="PWG17268.1"/>
    <property type="molecule type" value="Genomic_DNA"/>
</dbReference>
<dbReference type="AlphaFoldDB" id="A0A2V1P647"/>
<evidence type="ECO:0000256" key="1">
    <source>
        <dbReference type="SAM" id="Phobius"/>
    </source>
</evidence>
<evidence type="ECO:0000313" key="2">
    <source>
        <dbReference type="EMBL" id="PWG17268.1"/>
    </source>
</evidence>